<feature type="transmembrane region" description="Helical" evidence="1">
    <location>
        <begin position="47"/>
        <end position="67"/>
    </location>
</feature>
<protein>
    <recommendedName>
        <fullName evidence="4">Iron transporter</fullName>
    </recommendedName>
</protein>
<keyword evidence="1" id="KW-0472">Membrane</keyword>
<reference evidence="3" key="1">
    <citation type="submission" date="2017-09" db="EMBL/GenBank/DDBJ databases">
        <title>Depth-based differentiation of microbial function through sediment-hosted aquifers and enrichment of novel symbionts in the deep terrestrial subsurface.</title>
        <authorList>
            <person name="Probst A.J."/>
            <person name="Ladd B."/>
            <person name="Jarett J.K."/>
            <person name="Geller-Mcgrath D.E."/>
            <person name="Sieber C.M.K."/>
            <person name="Emerson J.B."/>
            <person name="Anantharaman K."/>
            <person name="Thomas B.C."/>
            <person name="Malmstrom R."/>
            <person name="Stieglmeier M."/>
            <person name="Klingl A."/>
            <person name="Woyke T."/>
            <person name="Ryan C.M."/>
            <person name="Banfield J.F."/>
        </authorList>
    </citation>
    <scope>NUCLEOTIDE SEQUENCE [LARGE SCALE GENOMIC DNA]</scope>
</reference>
<dbReference type="EMBL" id="PFPI01000042">
    <property type="protein sequence ID" value="PIZ92897.1"/>
    <property type="molecule type" value="Genomic_DNA"/>
</dbReference>
<organism evidence="2 3">
    <name type="scientific">Candidatus Magasanikbacteria bacterium CG_4_10_14_0_2_um_filter_41_31</name>
    <dbReference type="NCBI Taxonomy" id="1974639"/>
    <lineage>
        <taxon>Bacteria</taxon>
        <taxon>Candidatus Magasanikiibacteriota</taxon>
    </lineage>
</organism>
<feature type="transmembrane region" description="Helical" evidence="1">
    <location>
        <begin position="113"/>
        <end position="137"/>
    </location>
</feature>
<comment type="caution">
    <text evidence="2">The sequence shown here is derived from an EMBL/GenBank/DDBJ whole genome shotgun (WGS) entry which is preliminary data.</text>
</comment>
<feature type="transmembrane region" description="Helical" evidence="1">
    <location>
        <begin position="21"/>
        <end position="41"/>
    </location>
</feature>
<feature type="transmembrane region" description="Helical" evidence="1">
    <location>
        <begin position="434"/>
        <end position="456"/>
    </location>
</feature>
<evidence type="ECO:0000313" key="3">
    <source>
        <dbReference type="Proteomes" id="UP000230078"/>
    </source>
</evidence>
<feature type="transmembrane region" description="Helical" evidence="1">
    <location>
        <begin position="373"/>
        <end position="393"/>
    </location>
</feature>
<dbReference type="NCBIfam" id="NF037982">
    <property type="entry name" value="Nramp_1"/>
    <property type="match status" value="1"/>
</dbReference>
<gene>
    <name evidence="2" type="ORF">COX83_03200</name>
</gene>
<sequence>MLKSQSQPIPPPPPLKKLLGPSFILLGLGLGSGEIILWPYLSANWGLGIAWGAFLGIFFQFFINMEIERYSLARGESVFIGLARRWKWVPFWLMFSTIVSFGWPGIIASSATLFAYVFGGNATVIGIVFLILIGIILSTGKYIYNTVEGFSLSIIMIGVPAICLLTFFFADISQVGELMQGLIGKGDGYWFLPVGIPLASFLAAFAFSGAAGNLNLAQSSYIREKGYGMGTYMDKVKSLFSGQKQHVDLEGYTFDPTEENMNRFSGWWKQVNREHFLVFFLTGVITVLLLILLSYATTFGTAGNAQGIQFVINEAIAIGKSTFPLMGTFFAVLMGIMLFSTQFTVLDSTSRIISENYAASKLGKKISHPLSRYYYIFLWTQIAFGITVFLFGFTEPLTLLIISAVLNAFCMFVHIALVNVLNIKELPKEIQASLWRKIILLIAFLFFGIFSAVTLWDKLF</sequence>
<evidence type="ECO:0000256" key="1">
    <source>
        <dbReference type="SAM" id="Phobius"/>
    </source>
</evidence>
<proteinExistence type="predicted"/>
<keyword evidence="1" id="KW-0812">Transmembrane</keyword>
<keyword evidence="1" id="KW-1133">Transmembrane helix</keyword>
<accession>A0A2M7V354</accession>
<feature type="transmembrane region" description="Helical" evidence="1">
    <location>
        <begin position="276"/>
        <end position="296"/>
    </location>
</feature>
<feature type="transmembrane region" description="Helical" evidence="1">
    <location>
        <begin position="149"/>
        <end position="170"/>
    </location>
</feature>
<name>A0A2M7V354_9BACT</name>
<evidence type="ECO:0000313" key="2">
    <source>
        <dbReference type="EMBL" id="PIZ92897.1"/>
    </source>
</evidence>
<feature type="transmembrane region" description="Helical" evidence="1">
    <location>
        <begin position="88"/>
        <end position="107"/>
    </location>
</feature>
<dbReference type="AlphaFoldDB" id="A0A2M7V354"/>
<feature type="transmembrane region" description="Helical" evidence="1">
    <location>
        <begin position="190"/>
        <end position="216"/>
    </location>
</feature>
<dbReference type="Proteomes" id="UP000230078">
    <property type="component" value="Unassembled WGS sequence"/>
</dbReference>
<feature type="transmembrane region" description="Helical" evidence="1">
    <location>
        <begin position="399"/>
        <end position="422"/>
    </location>
</feature>
<feature type="transmembrane region" description="Helical" evidence="1">
    <location>
        <begin position="323"/>
        <end position="346"/>
    </location>
</feature>
<evidence type="ECO:0008006" key="4">
    <source>
        <dbReference type="Google" id="ProtNLM"/>
    </source>
</evidence>